<evidence type="ECO:0000313" key="1">
    <source>
        <dbReference type="EMBL" id="CAB4538648.1"/>
    </source>
</evidence>
<accession>A0A6J6BKF3</accession>
<reference evidence="1" key="1">
    <citation type="submission" date="2020-05" db="EMBL/GenBank/DDBJ databases">
        <authorList>
            <person name="Chiriac C."/>
            <person name="Salcher M."/>
            <person name="Ghai R."/>
            <person name="Kavagutti S V."/>
        </authorList>
    </citation>
    <scope>NUCLEOTIDE SEQUENCE</scope>
</reference>
<name>A0A6J6BKF3_9ZZZZ</name>
<protein>
    <submittedName>
        <fullName evidence="1">Unannotated protein</fullName>
    </submittedName>
</protein>
<dbReference type="AlphaFoldDB" id="A0A6J6BKF3"/>
<organism evidence="1">
    <name type="scientific">freshwater metagenome</name>
    <dbReference type="NCBI Taxonomy" id="449393"/>
    <lineage>
        <taxon>unclassified sequences</taxon>
        <taxon>metagenomes</taxon>
        <taxon>ecological metagenomes</taxon>
    </lineage>
</organism>
<dbReference type="EMBL" id="CAEZSE010000130">
    <property type="protein sequence ID" value="CAB4538648.1"/>
    <property type="molecule type" value="Genomic_DNA"/>
</dbReference>
<proteinExistence type="predicted"/>
<sequence length="117" mass="12970">MGIRSFGKRLNADTQEIDTQRLCQRFKDTGFTSLEDLQLRTRTKIAGEVKRMRTKPRSGIPAVEVVISDGTGDAVIIFSGRRNIPGIDLGRCIMIDGVPHRDADRTVVLNPAYTLLA</sequence>
<gene>
    <name evidence="1" type="ORF">UFOPK1353_00801</name>
</gene>